<dbReference type="Proteomes" id="UP000631535">
    <property type="component" value="Unassembled WGS sequence"/>
</dbReference>
<comment type="caution">
    <text evidence="1">The sequence shown here is derived from an EMBL/GenBank/DDBJ whole genome shotgun (WGS) entry which is preliminary data.</text>
</comment>
<organism evidence="1 2">
    <name type="scientific">Streptomyces daqingensis</name>
    <dbReference type="NCBI Taxonomy" id="1472640"/>
    <lineage>
        <taxon>Bacteria</taxon>
        <taxon>Bacillati</taxon>
        <taxon>Actinomycetota</taxon>
        <taxon>Actinomycetes</taxon>
        <taxon>Kitasatosporales</taxon>
        <taxon>Streptomycetaceae</taxon>
        <taxon>Streptomyces</taxon>
    </lineage>
</organism>
<name>A0ABQ2MB08_9ACTN</name>
<keyword evidence="2" id="KW-1185">Reference proteome</keyword>
<evidence type="ECO:0000313" key="2">
    <source>
        <dbReference type="Proteomes" id="UP000631535"/>
    </source>
</evidence>
<gene>
    <name evidence="1" type="ORF">GCM10012287_24870</name>
</gene>
<evidence type="ECO:0000313" key="1">
    <source>
        <dbReference type="EMBL" id="GGO48872.1"/>
    </source>
</evidence>
<reference evidence="2" key="1">
    <citation type="journal article" date="2019" name="Int. J. Syst. Evol. Microbiol.">
        <title>The Global Catalogue of Microorganisms (GCM) 10K type strain sequencing project: providing services to taxonomists for standard genome sequencing and annotation.</title>
        <authorList>
            <consortium name="The Broad Institute Genomics Platform"/>
            <consortium name="The Broad Institute Genome Sequencing Center for Infectious Disease"/>
            <person name="Wu L."/>
            <person name="Ma J."/>
        </authorList>
    </citation>
    <scope>NUCLEOTIDE SEQUENCE [LARGE SCALE GENOMIC DNA]</scope>
    <source>
        <strain evidence="2">CGMCC 4.7178</strain>
    </source>
</reference>
<dbReference type="EMBL" id="BMMP01000007">
    <property type="protein sequence ID" value="GGO48872.1"/>
    <property type="molecule type" value="Genomic_DNA"/>
</dbReference>
<accession>A0ABQ2MB08</accession>
<protein>
    <submittedName>
        <fullName evidence="1">Uncharacterized protein</fullName>
    </submittedName>
</protein>
<sequence length="82" mass="8596">MPSPLRAPAPSAGLLCGRRALQVSLRPGKSETGGLAGNGAERNAIPGADLFTDDWHGRVLSAKAGDEVVHWTDEPLPDPVDR</sequence>
<proteinExistence type="predicted"/>